<keyword evidence="3 4" id="KW-0539">Nucleus</keyword>
<evidence type="ECO:0000313" key="6">
    <source>
        <dbReference type="EMBL" id="WZN62825.1"/>
    </source>
</evidence>
<dbReference type="Proteomes" id="UP001472866">
    <property type="component" value="Chromosome 06"/>
</dbReference>
<accession>A0AAX4PB92</accession>
<dbReference type="AlphaFoldDB" id="A0AAX4PB92"/>
<evidence type="ECO:0000256" key="1">
    <source>
        <dbReference type="ARBA" id="ARBA00023125"/>
    </source>
</evidence>
<dbReference type="InterPro" id="IPR050224">
    <property type="entry name" value="TALE_homeobox"/>
</dbReference>
<name>A0AAX4PB92_9CHLO</name>
<dbReference type="GO" id="GO:0006355">
    <property type="term" value="P:regulation of DNA-templated transcription"/>
    <property type="evidence" value="ECO:0007669"/>
    <property type="project" value="InterPro"/>
</dbReference>
<evidence type="ECO:0000256" key="4">
    <source>
        <dbReference type="PROSITE-ProRule" id="PRU00108"/>
    </source>
</evidence>
<feature type="domain" description="Homeobox" evidence="5">
    <location>
        <begin position="193"/>
        <end position="256"/>
    </location>
</feature>
<dbReference type="GO" id="GO:0003677">
    <property type="term" value="F:DNA binding"/>
    <property type="evidence" value="ECO:0007669"/>
    <property type="project" value="UniProtKB-UniRule"/>
</dbReference>
<reference evidence="6 7" key="1">
    <citation type="submission" date="2024-03" db="EMBL/GenBank/DDBJ databases">
        <title>Complete genome sequence of the green alga Chloropicon roscoffensis RCC1871.</title>
        <authorList>
            <person name="Lemieux C."/>
            <person name="Pombert J.-F."/>
            <person name="Otis C."/>
            <person name="Turmel M."/>
        </authorList>
    </citation>
    <scope>NUCLEOTIDE SEQUENCE [LARGE SCALE GENOMIC DNA]</scope>
    <source>
        <strain evidence="6 7">RCC1871</strain>
    </source>
</reference>
<dbReference type="InterPro" id="IPR001356">
    <property type="entry name" value="HD"/>
</dbReference>
<dbReference type="Gene3D" id="1.10.10.60">
    <property type="entry name" value="Homeodomain-like"/>
    <property type="match status" value="1"/>
</dbReference>
<keyword evidence="2 4" id="KW-0371">Homeobox</keyword>
<dbReference type="PROSITE" id="PS50071">
    <property type="entry name" value="HOMEOBOX_2"/>
    <property type="match status" value="1"/>
</dbReference>
<dbReference type="SUPFAM" id="SSF46689">
    <property type="entry name" value="Homeodomain-like"/>
    <property type="match status" value="1"/>
</dbReference>
<dbReference type="EMBL" id="CP151506">
    <property type="protein sequence ID" value="WZN62825.1"/>
    <property type="molecule type" value="Genomic_DNA"/>
</dbReference>
<proteinExistence type="predicted"/>
<evidence type="ECO:0000259" key="5">
    <source>
        <dbReference type="PROSITE" id="PS50071"/>
    </source>
</evidence>
<protein>
    <submittedName>
        <fullName evidence="6">KNOX1 homeodomain protein</fullName>
    </submittedName>
</protein>
<keyword evidence="1 4" id="KW-0238">DNA-binding</keyword>
<feature type="DNA-binding region" description="Homeobox" evidence="4">
    <location>
        <begin position="195"/>
        <end position="257"/>
    </location>
</feature>
<comment type="subcellular location">
    <subcellularLocation>
        <location evidence="4">Nucleus</location>
    </subcellularLocation>
</comment>
<dbReference type="Pfam" id="PF05920">
    <property type="entry name" value="Homeobox_KN"/>
    <property type="match status" value="1"/>
</dbReference>
<dbReference type="SMART" id="SM00389">
    <property type="entry name" value="HOX"/>
    <property type="match status" value="1"/>
</dbReference>
<dbReference type="PANTHER" id="PTHR11850">
    <property type="entry name" value="HOMEOBOX PROTEIN TRANSCRIPTION FACTORS"/>
    <property type="match status" value="1"/>
</dbReference>
<evidence type="ECO:0000256" key="3">
    <source>
        <dbReference type="ARBA" id="ARBA00023242"/>
    </source>
</evidence>
<sequence>MDLPDADLFAALEDLCAMQRVEHDDFFSVHDFERELLKLPADVGFSVAYHALYPRLVEAHFNVRRLSEKDSSDSVLERKRKSVSEQVWKLTASEDGQKIQQRLSADHFLNEFMFKYVMIVDSLHLELQDLYLQLQANCNDFLEEVQQLCEVTHVSAPRGPQRKKKTWNFEKKTLQMNIKEKFSDAIQVLKKEFQSRQKKGKLPTDATGLLKFWWEKNFNWPYPSDDEKKRFCKETGLSQTQINNWFINQRKRHWHKLFPEGIPKTQEEATKVLRERGILSYSLND</sequence>
<evidence type="ECO:0000313" key="7">
    <source>
        <dbReference type="Proteomes" id="UP001472866"/>
    </source>
</evidence>
<dbReference type="GO" id="GO:0005634">
    <property type="term" value="C:nucleus"/>
    <property type="evidence" value="ECO:0007669"/>
    <property type="project" value="UniProtKB-SubCell"/>
</dbReference>
<evidence type="ECO:0000256" key="2">
    <source>
        <dbReference type="ARBA" id="ARBA00023155"/>
    </source>
</evidence>
<gene>
    <name evidence="6" type="ORF">HKI87_06g43670</name>
</gene>
<dbReference type="CDD" id="cd00086">
    <property type="entry name" value="homeodomain"/>
    <property type="match status" value="1"/>
</dbReference>
<organism evidence="6 7">
    <name type="scientific">Chloropicon roscoffensis</name>
    <dbReference type="NCBI Taxonomy" id="1461544"/>
    <lineage>
        <taxon>Eukaryota</taxon>
        <taxon>Viridiplantae</taxon>
        <taxon>Chlorophyta</taxon>
        <taxon>Chloropicophyceae</taxon>
        <taxon>Chloropicales</taxon>
        <taxon>Chloropicaceae</taxon>
        <taxon>Chloropicon</taxon>
    </lineage>
</organism>
<dbReference type="InterPro" id="IPR009057">
    <property type="entry name" value="Homeodomain-like_sf"/>
</dbReference>
<keyword evidence="7" id="KW-1185">Reference proteome</keyword>
<dbReference type="InterPro" id="IPR008422">
    <property type="entry name" value="KN_HD"/>
</dbReference>